<proteinExistence type="inferred from homology"/>
<dbReference type="OrthoDB" id="9812586at2"/>
<dbReference type="PROSITE" id="PS01071">
    <property type="entry name" value="GRPE"/>
    <property type="match status" value="1"/>
</dbReference>
<dbReference type="Gene3D" id="3.90.20.20">
    <property type="match status" value="1"/>
</dbReference>
<dbReference type="CDD" id="cd00446">
    <property type="entry name" value="GrpE"/>
    <property type="match status" value="1"/>
</dbReference>
<gene>
    <name evidence="3" type="primary">grpE</name>
    <name evidence="7" type="ordered locus">Trebr_1498</name>
</gene>
<dbReference type="GO" id="GO:0000774">
    <property type="term" value="F:adenyl-nucleotide exchange factor activity"/>
    <property type="evidence" value="ECO:0007669"/>
    <property type="project" value="InterPro"/>
</dbReference>
<dbReference type="Proteomes" id="UP000006546">
    <property type="component" value="Chromosome"/>
</dbReference>
<organism evidence="7 8">
    <name type="scientific">Treponema brennaborense (strain DSM 12168 / CIP 105900 / DD5/3)</name>
    <dbReference type="NCBI Taxonomy" id="906968"/>
    <lineage>
        <taxon>Bacteria</taxon>
        <taxon>Pseudomonadati</taxon>
        <taxon>Spirochaetota</taxon>
        <taxon>Spirochaetia</taxon>
        <taxon>Spirochaetales</taxon>
        <taxon>Treponemataceae</taxon>
        <taxon>Treponema</taxon>
    </lineage>
</organism>
<keyword evidence="2 3" id="KW-0143">Chaperone</keyword>
<evidence type="ECO:0000256" key="4">
    <source>
        <dbReference type="RuleBase" id="RU000639"/>
    </source>
</evidence>
<dbReference type="Pfam" id="PF01025">
    <property type="entry name" value="GrpE"/>
    <property type="match status" value="1"/>
</dbReference>
<dbReference type="HOGENOM" id="CLU_057217_5_2_12"/>
<dbReference type="AlphaFoldDB" id="F4LNT7"/>
<name>F4LNT7_TREBD</name>
<dbReference type="eggNOG" id="COG0576">
    <property type="taxonomic scope" value="Bacteria"/>
</dbReference>
<comment type="function">
    <text evidence="3 4">Participates actively in the response to hyperosmotic and heat shock by preventing the aggregation of stress-denatured proteins, in association with DnaK and GrpE. It is the nucleotide exchange factor for DnaK and may function as a thermosensor. Unfolded proteins bind initially to DnaJ; upon interaction with the DnaJ-bound protein, DnaK hydrolyzes its bound ATP, resulting in the formation of a stable complex. GrpE releases ADP from DnaK; ATP binding to DnaK triggers the release of the substrate protein, thus completing the reaction cycle. Several rounds of ATP-dependent interactions between DnaJ, DnaK and GrpE are required for fully efficient folding.</text>
</comment>
<evidence type="ECO:0000256" key="2">
    <source>
        <dbReference type="ARBA" id="ARBA00023186"/>
    </source>
</evidence>
<comment type="subcellular location">
    <subcellularLocation>
        <location evidence="3">Cytoplasm</location>
    </subcellularLocation>
</comment>
<feature type="compositionally biased region" description="Basic and acidic residues" evidence="6">
    <location>
        <begin position="1"/>
        <end position="17"/>
    </location>
</feature>
<dbReference type="PRINTS" id="PR00773">
    <property type="entry name" value="GRPEPROTEIN"/>
</dbReference>
<dbReference type="KEGG" id="tbe:Trebr_1498"/>
<accession>F4LNT7</accession>
<comment type="subunit">
    <text evidence="3">Homodimer.</text>
</comment>
<dbReference type="EMBL" id="CP002696">
    <property type="protein sequence ID" value="AEE16922.1"/>
    <property type="molecule type" value="Genomic_DNA"/>
</dbReference>
<dbReference type="InterPro" id="IPR009012">
    <property type="entry name" value="GrpE_head"/>
</dbReference>
<feature type="compositionally biased region" description="Low complexity" evidence="6">
    <location>
        <begin position="31"/>
        <end position="41"/>
    </location>
</feature>
<dbReference type="InterPro" id="IPR013805">
    <property type="entry name" value="GrpE_CC"/>
</dbReference>
<evidence type="ECO:0000313" key="7">
    <source>
        <dbReference type="EMBL" id="AEE16922.1"/>
    </source>
</evidence>
<dbReference type="GO" id="GO:0005737">
    <property type="term" value="C:cytoplasm"/>
    <property type="evidence" value="ECO:0007669"/>
    <property type="project" value="UniProtKB-SubCell"/>
</dbReference>
<dbReference type="GO" id="GO:0042803">
    <property type="term" value="F:protein homodimerization activity"/>
    <property type="evidence" value="ECO:0007669"/>
    <property type="project" value="InterPro"/>
</dbReference>
<evidence type="ECO:0000313" key="8">
    <source>
        <dbReference type="Proteomes" id="UP000006546"/>
    </source>
</evidence>
<dbReference type="STRING" id="906968.Trebr_1498"/>
<dbReference type="RefSeq" id="WP_013758627.1">
    <property type="nucleotide sequence ID" value="NC_015500.1"/>
</dbReference>
<sequence>MKEHKGEKQKTPAEEQTQRASAGGEEAEVKAAQAETDAAPAESEANGQDVPAEPTAEERISALEKENAELKDQYLRKVADFDNYRKRMIREKQDAFDYANTNLLSDLLESLDNFDRALESARNATDVQSVVEGVQMTKDRLVSMLETKYNLSGYGAKGDSFDPNVHEAIGSSNGPVAEPICSEIYLKGYKLKDRVIRHAKVMVQMPDGSVAAEENADSSKI</sequence>
<keyword evidence="8" id="KW-1185">Reference proteome</keyword>
<dbReference type="SUPFAM" id="SSF51064">
    <property type="entry name" value="Head domain of nucleotide exchange factor GrpE"/>
    <property type="match status" value="1"/>
</dbReference>
<dbReference type="GO" id="GO:0006457">
    <property type="term" value="P:protein folding"/>
    <property type="evidence" value="ECO:0007669"/>
    <property type="project" value="InterPro"/>
</dbReference>
<protein>
    <recommendedName>
        <fullName evidence="3 4">Protein GrpE</fullName>
    </recommendedName>
    <alternativeName>
        <fullName evidence="3">HSP-70 cofactor</fullName>
    </alternativeName>
</protein>
<dbReference type="InterPro" id="IPR000740">
    <property type="entry name" value="GrpE"/>
</dbReference>
<dbReference type="PANTHER" id="PTHR21237">
    <property type="entry name" value="GRPE PROTEIN"/>
    <property type="match status" value="1"/>
</dbReference>
<evidence type="ECO:0000256" key="3">
    <source>
        <dbReference type="HAMAP-Rule" id="MF_01151"/>
    </source>
</evidence>
<dbReference type="GO" id="GO:0051082">
    <property type="term" value="F:unfolded protein binding"/>
    <property type="evidence" value="ECO:0007669"/>
    <property type="project" value="TreeGrafter"/>
</dbReference>
<keyword evidence="3" id="KW-0963">Cytoplasm</keyword>
<evidence type="ECO:0000256" key="1">
    <source>
        <dbReference type="ARBA" id="ARBA00009054"/>
    </source>
</evidence>
<dbReference type="SUPFAM" id="SSF58014">
    <property type="entry name" value="Coiled-coil domain of nucleotide exchange factor GrpE"/>
    <property type="match status" value="1"/>
</dbReference>
<evidence type="ECO:0000256" key="6">
    <source>
        <dbReference type="SAM" id="MobiDB-lite"/>
    </source>
</evidence>
<feature type="region of interest" description="Disordered" evidence="6">
    <location>
        <begin position="1"/>
        <end position="64"/>
    </location>
</feature>
<keyword evidence="3 4" id="KW-0346">Stress response</keyword>
<comment type="similarity">
    <text evidence="1 3 5">Belongs to the GrpE family.</text>
</comment>
<reference evidence="8" key="1">
    <citation type="submission" date="2011-04" db="EMBL/GenBank/DDBJ databases">
        <title>The complete genome of Treponema brennaborense DSM 12168.</title>
        <authorList>
            <person name="Lucas S."/>
            <person name="Han J."/>
            <person name="Lapidus A."/>
            <person name="Bruce D."/>
            <person name="Goodwin L."/>
            <person name="Pitluck S."/>
            <person name="Peters L."/>
            <person name="Kyrpides N."/>
            <person name="Mavromatis K."/>
            <person name="Ivanova N."/>
            <person name="Mikhailova N."/>
            <person name="Pagani I."/>
            <person name="Teshima H."/>
            <person name="Detter J.C."/>
            <person name="Tapia R."/>
            <person name="Han C."/>
            <person name="Land M."/>
            <person name="Hauser L."/>
            <person name="Markowitz V."/>
            <person name="Cheng J.-F."/>
            <person name="Hugenholtz P."/>
            <person name="Woyke T."/>
            <person name="Wu D."/>
            <person name="Gronow S."/>
            <person name="Wellnitz S."/>
            <person name="Brambilla E."/>
            <person name="Klenk H.-P."/>
            <person name="Eisen J.A."/>
        </authorList>
    </citation>
    <scope>NUCLEOTIDE SEQUENCE [LARGE SCALE GENOMIC DNA]</scope>
    <source>
        <strain evidence="8">DSM 12168 / CIP 105900 / DD5/3</strain>
    </source>
</reference>
<dbReference type="GO" id="GO:0051087">
    <property type="term" value="F:protein-folding chaperone binding"/>
    <property type="evidence" value="ECO:0007669"/>
    <property type="project" value="InterPro"/>
</dbReference>
<dbReference type="PANTHER" id="PTHR21237:SF23">
    <property type="entry name" value="GRPE PROTEIN HOMOLOG, MITOCHONDRIAL"/>
    <property type="match status" value="1"/>
</dbReference>
<evidence type="ECO:0000256" key="5">
    <source>
        <dbReference type="RuleBase" id="RU004478"/>
    </source>
</evidence>
<dbReference type="HAMAP" id="MF_01151">
    <property type="entry name" value="GrpE"/>
    <property type="match status" value="1"/>
</dbReference>
<dbReference type="Gene3D" id="2.30.22.10">
    <property type="entry name" value="Head domain of nucleotide exchange factor GrpE"/>
    <property type="match status" value="1"/>
</dbReference>